<evidence type="ECO:0000256" key="7">
    <source>
        <dbReference type="ARBA" id="ARBA00023237"/>
    </source>
</evidence>
<feature type="domain" description="TonB-dependent receptor-like beta-barrel" evidence="11">
    <location>
        <begin position="543"/>
        <end position="918"/>
    </location>
</feature>
<keyword evidence="7 8" id="KW-0998">Cell outer membrane</keyword>
<evidence type="ECO:0000256" key="4">
    <source>
        <dbReference type="ARBA" id="ARBA00022692"/>
    </source>
</evidence>
<dbReference type="GO" id="GO:0009279">
    <property type="term" value="C:cell outer membrane"/>
    <property type="evidence" value="ECO:0007669"/>
    <property type="project" value="UniProtKB-SubCell"/>
</dbReference>
<dbReference type="PROSITE" id="PS52016">
    <property type="entry name" value="TONB_DEPENDENT_REC_3"/>
    <property type="match status" value="1"/>
</dbReference>
<evidence type="ECO:0000256" key="8">
    <source>
        <dbReference type="PROSITE-ProRule" id="PRU01360"/>
    </source>
</evidence>
<dbReference type="OrthoDB" id="9768177at2"/>
<dbReference type="InterPro" id="IPR000531">
    <property type="entry name" value="Beta-barrel_TonB"/>
</dbReference>
<protein>
    <submittedName>
        <fullName evidence="13">TonB-linked SusC/RagA family outer membrane protein</fullName>
    </submittedName>
</protein>
<dbReference type="InterPro" id="IPR008969">
    <property type="entry name" value="CarboxyPept-like_regulatory"/>
</dbReference>
<feature type="domain" description="TonB-dependent receptor plug" evidence="12">
    <location>
        <begin position="130"/>
        <end position="237"/>
    </location>
</feature>
<dbReference type="Gene3D" id="2.40.170.20">
    <property type="entry name" value="TonB-dependent receptor, beta-barrel domain"/>
    <property type="match status" value="1"/>
</dbReference>
<feature type="chain" id="PRO_5022207772" evidence="10">
    <location>
        <begin position="22"/>
        <end position="1091"/>
    </location>
</feature>
<dbReference type="Proteomes" id="UP000317010">
    <property type="component" value="Unassembled WGS sequence"/>
</dbReference>
<keyword evidence="2 8" id="KW-0813">Transport</keyword>
<organism evidence="13 14">
    <name type="scientific">Mucilaginibacter frigoritolerans</name>
    <dbReference type="NCBI Taxonomy" id="652788"/>
    <lineage>
        <taxon>Bacteria</taxon>
        <taxon>Pseudomonadati</taxon>
        <taxon>Bacteroidota</taxon>
        <taxon>Sphingobacteriia</taxon>
        <taxon>Sphingobacteriales</taxon>
        <taxon>Sphingobacteriaceae</taxon>
        <taxon>Mucilaginibacter</taxon>
    </lineage>
</organism>
<proteinExistence type="inferred from homology"/>
<feature type="signal peptide" evidence="10">
    <location>
        <begin position="1"/>
        <end position="21"/>
    </location>
</feature>
<evidence type="ECO:0000256" key="10">
    <source>
        <dbReference type="SAM" id="SignalP"/>
    </source>
</evidence>
<keyword evidence="6 8" id="KW-0472">Membrane</keyword>
<keyword evidence="5 9" id="KW-0798">TonB box</keyword>
<evidence type="ECO:0000256" key="1">
    <source>
        <dbReference type="ARBA" id="ARBA00004571"/>
    </source>
</evidence>
<accession>A0A562UCM9</accession>
<gene>
    <name evidence="13" type="ORF">JN11_01128</name>
</gene>
<evidence type="ECO:0000256" key="3">
    <source>
        <dbReference type="ARBA" id="ARBA00022452"/>
    </source>
</evidence>
<dbReference type="Pfam" id="PF07715">
    <property type="entry name" value="Plug"/>
    <property type="match status" value="1"/>
</dbReference>
<dbReference type="SUPFAM" id="SSF49464">
    <property type="entry name" value="Carboxypeptidase regulatory domain-like"/>
    <property type="match status" value="1"/>
</dbReference>
<keyword evidence="4 8" id="KW-0812">Transmembrane</keyword>
<name>A0A562UCM9_9SPHI</name>
<dbReference type="SUPFAM" id="SSF56935">
    <property type="entry name" value="Porins"/>
    <property type="match status" value="1"/>
</dbReference>
<dbReference type="AlphaFoldDB" id="A0A562UCM9"/>
<keyword evidence="14" id="KW-1185">Reference proteome</keyword>
<evidence type="ECO:0000313" key="13">
    <source>
        <dbReference type="EMBL" id="TWJ03582.1"/>
    </source>
</evidence>
<comment type="subcellular location">
    <subcellularLocation>
        <location evidence="1 8">Cell outer membrane</location>
        <topology evidence="1 8">Multi-pass membrane protein</topology>
    </subcellularLocation>
</comment>
<dbReference type="EMBL" id="VLLI01000002">
    <property type="protein sequence ID" value="TWJ03582.1"/>
    <property type="molecule type" value="Genomic_DNA"/>
</dbReference>
<dbReference type="Gene3D" id="2.60.40.1120">
    <property type="entry name" value="Carboxypeptidase-like, regulatory domain"/>
    <property type="match status" value="1"/>
</dbReference>
<dbReference type="InterPro" id="IPR036942">
    <property type="entry name" value="Beta-barrel_TonB_sf"/>
</dbReference>
<comment type="caution">
    <text evidence="13">The sequence shown here is derived from an EMBL/GenBank/DDBJ whole genome shotgun (WGS) entry which is preliminary data.</text>
</comment>
<dbReference type="Pfam" id="PF13715">
    <property type="entry name" value="CarbopepD_reg_2"/>
    <property type="match status" value="1"/>
</dbReference>
<dbReference type="InterPro" id="IPR023996">
    <property type="entry name" value="TonB-dep_OMP_SusC/RagA"/>
</dbReference>
<dbReference type="InterPro" id="IPR012910">
    <property type="entry name" value="Plug_dom"/>
</dbReference>
<evidence type="ECO:0000256" key="9">
    <source>
        <dbReference type="RuleBase" id="RU003357"/>
    </source>
</evidence>
<keyword evidence="3 8" id="KW-1134">Transmembrane beta strand</keyword>
<dbReference type="InterPro" id="IPR039426">
    <property type="entry name" value="TonB-dep_rcpt-like"/>
</dbReference>
<reference evidence="13 14" key="1">
    <citation type="submission" date="2019-07" db="EMBL/GenBank/DDBJ databases">
        <title>Genomic Encyclopedia of Archaeal and Bacterial Type Strains, Phase II (KMG-II): from individual species to whole genera.</title>
        <authorList>
            <person name="Goeker M."/>
        </authorList>
    </citation>
    <scope>NUCLEOTIDE SEQUENCE [LARGE SCALE GENOMIC DNA]</scope>
    <source>
        <strain evidence="13 14">ATCC BAA-1854</strain>
    </source>
</reference>
<dbReference type="RefSeq" id="WP_144910424.1">
    <property type="nucleotide sequence ID" value="NZ_VLLI01000002.1"/>
</dbReference>
<dbReference type="NCBIfam" id="TIGR04056">
    <property type="entry name" value="OMP_RagA_SusC"/>
    <property type="match status" value="1"/>
</dbReference>
<evidence type="ECO:0000256" key="2">
    <source>
        <dbReference type="ARBA" id="ARBA00022448"/>
    </source>
</evidence>
<comment type="similarity">
    <text evidence="8 9">Belongs to the TonB-dependent receptor family.</text>
</comment>
<dbReference type="Pfam" id="PF00593">
    <property type="entry name" value="TonB_dep_Rec_b-barrel"/>
    <property type="match status" value="1"/>
</dbReference>
<evidence type="ECO:0000256" key="6">
    <source>
        <dbReference type="ARBA" id="ARBA00023136"/>
    </source>
</evidence>
<dbReference type="InterPro" id="IPR037066">
    <property type="entry name" value="Plug_dom_sf"/>
</dbReference>
<keyword evidence="10" id="KW-0732">Signal</keyword>
<sequence>MKKLLLVSLCFLMLCITQAFAQNRTVTGTVTAKDDGLPMPGVSVKVKGTSIGTQTNAAGKYTLSVPKGSTTLVFTFIGYEPFEKPITGGDVKLNSQGNVLGEVNITMNTSSRQLGEVVVTGALGVKRQAKELGYAATQIESKSLTEAQATNFTNGLSGKAPGLVINTVDNGINPQTRFTLRGNRHITGNNFALVVLNGVPVSPNDVNNINPDDIESVNILNGAGAAALYGSEASNGALIITTKRGSGSGAPVINYQNTFQLEKISYFPDLQTRFGSYGGEGVPYEDARTGYITTPVPFENQSYGPAYNGALTQLGIPDEAGTKQYYPYSTPKVDPRLAFFNTGHTEQNSVSYAQGDANNSFNLSANRLDRTGVVPNDTYNRSVVRVSATKTTGIVHLDFTAAYTNSNTSTYGGGYQNGGALLSTLLNTPSWVPITNFKNINAPFADVNTYFNSYDINPYWYVDENRINTRSDVFNGSFGATVSPTKWFDATYRLADNFGTAQVQQTKAPVNFDAYALSDPTGGYGTIASETFGTGGTSGHIPGYVYNTTQFGDGSTNTGGGPQGYSRIQQDMVLNFHKTFFNDFKTNLLLGNTIWQEYYNNLQNSSTQLLVDNFYGIGSILGTPGVSQDIEEIRQIAYFGDLSIGYKDWAFIEGTLRNDHDSRLAATNRSFFYPSVKGSVILTDAIDALKNNKILSYAKVRGSYSQVGDVNSVPYGYVNTYAPTGGFPYGNTGGLSLSQQLNNPTLKPELTRETEVGVDLGFLNNRINASATYYDSHTKDQTLPITVSPATGYQQTLINIGEVQNTGEEFKLDIQVLTKAQNGVGLTLGGNFSIQNSKVISLYGGLQSITVGGYSNAAVQARVGKPFPELYGTDVNRDPQGHVIVDANTGMPSANPNLVDLGRLTPKNLLGLTQTVSWKFITLTAVSEFRSGYVVYQQGLSAATAAGTSGISAQAGRQVFVFPNSVINTGSSANPVYTPNTNTTVLDGNLGFWDSGAYYNSASTYVVNGAFWKLREADLSFDLTQWVRKSKFIKKASFAITGRNLVMLRAPGAKFTDPEFQYSSGNNGIGVSNTGQLPPTRIFGANLNVTF</sequence>
<evidence type="ECO:0000259" key="12">
    <source>
        <dbReference type="Pfam" id="PF07715"/>
    </source>
</evidence>
<evidence type="ECO:0000313" key="14">
    <source>
        <dbReference type="Proteomes" id="UP000317010"/>
    </source>
</evidence>
<evidence type="ECO:0000259" key="11">
    <source>
        <dbReference type="Pfam" id="PF00593"/>
    </source>
</evidence>
<dbReference type="Gene3D" id="2.170.130.10">
    <property type="entry name" value="TonB-dependent receptor, plug domain"/>
    <property type="match status" value="1"/>
</dbReference>
<evidence type="ECO:0000256" key="5">
    <source>
        <dbReference type="ARBA" id="ARBA00023077"/>
    </source>
</evidence>